<protein>
    <submittedName>
        <fullName evidence="1">Uncharacterized protein</fullName>
    </submittedName>
</protein>
<accession>A0A0E9RWQ3</accession>
<reference evidence="1" key="1">
    <citation type="submission" date="2014-11" db="EMBL/GenBank/DDBJ databases">
        <authorList>
            <person name="Amaro Gonzalez C."/>
        </authorList>
    </citation>
    <scope>NUCLEOTIDE SEQUENCE</scope>
</reference>
<proteinExistence type="predicted"/>
<dbReference type="AlphaFoldDB" id="A0A0E9RWQ3"/>
<evidence type="ECO:0000313" key="1">
    <source>
        <dbReference type="EMBL" id="JAH33571.1"/>
    </source>
</evidence>
<reference evidence="1" key="2">
    <citation type="journal article" date="2015" name="Fish Shellfish Immunol.">
        <title>Early steps in the European eel (Anguilla anguilla)-Vibrio vulnificus interaction in the gills: Role of the RtxA13 toxin.</title>
        <authorList>
            <person name="Callol A."/>
            <person name="Pajuelo D."/>
            <person name="Ebbesson L."/>
            <person name="Teles M."/>
            <person name="MacKenzie S."/>
            <person name="Amaro C."/>
        </authorList>
    </citation>
    <scope>NUCLEOTIDE SEQUENCE</scope>
</reference>
<name>A0A0E9RWQ3_ANGAN</name>
<dbReference type="EMBL" id="GBXM01075006">
    <property type="protein sequence ID" value="JAH33571.1"/>
    <property type="molecule type" value="Transcribed_RNA"/>
</dbReference>
<organism evidence="1">
    <name type="scientific">Anguilla anguilla</name>
    <name type="common">European freshwater eel</name>
    <name type="synonym">Muraena anguilla</name>
    <dbReference type="NCBI Taxonomy" id="7936"/>
    <lineage>
        <taxon>Eukaryota</taxon>
        <taxon>Metazoa</taxon>
        <taxon>Chordata</taxon>
        <taxon>Craniata</taxon>
        <taxon>Vertebrata</taxon>
        <taxon>Euteleostomi</taxon>
        <taxon>Actinopterygii</taxon>
        <taxon>Neopterygii</taxon>
        <taxon>Teleostei</taxon>
        <taxon>Anguilliformes</taxon>
        <taxon>Anguillidae</taxon>
        <taxon>Anguilla</taxon>
    </lineage>
</organism>
<sequence length="48" mass="5285">MNLYISIGQARDLTQEYSHMSRAISECPGSSATLLTKFLGEKNNHPSS</sequence>